<keyword evidence="2" id="KW-1185">Reference proteome</keyword>
<dbReference type="AlphaFoldDB" id="A0A9D4G282"/>
<accession>A0A9D4G282</accession>
<gene>
    <name evidence="1" type="ORF">DPMN_137589</name>
</gene>
<comment type="caution">
    <text evidence="1">The sequence shown here is derived from an EMBL/GenBank/DDBJ whole genome shotgun (WGS) entry which is preliminary data.</text>
</comment>
<reference evidence="1" key="2">
    <citation type="submission" date="2020-11" db="EMBL/GenBank/DDBJ databases">
        <authorList>
            <person name="McCartney M.A."/>
            <person name="Auch B."/>
            <person name="Kono T."/>
            <person name="Mallez S."/>
            <person name="Becker A."/>
            <person name="Gohl D.M."/>
            <person name="Silverstein K.A.T."/>
            <person name="Koren S."/>
            <person name="Bechman K.B."/>
            <person name="Herman A."/>
            <person name="Abrahante J.E."/>
            <person name="Garbe J."/>
        </authorList>
    </citation>
    <scope>NUCLEOTIDE SEQUENCE</scope>
    <source>
        <strain evidence="1">Duluth1</strain>
        <tissue evidence="1">Whole animal</tissue>
    </source>
</reference>
<evidence type="ECO:0000313" key="1">
    <source>
        <dbReference type="EMBL" id="KAH3809228.1"/>
    </source>
</evidence>
<protein>
    <submittedName>
        <fullName evidence="1">Uncharacterized protein</fullName>
    </submittedName>
</protein>
<proteinExistence type="predicted"/>
<sequence>MDVDASNIPTNLSATDIDATNITAKISAMDIDATNIHAKISSMDIDHTDKTRTFVICIVQIIANVELSTS</sequence>
<dbReference type="EMBL" id="JAIWYP010000006">
    <property type="protein sequence ID" value="KAH3809228.1"/>
    <property type="molecule type" value="Genomic_DNA"/>
</dbReference>
<organism evidence="1 2">
    <name type="scientific">Dreissena polymorpha</name>
    <name type="common">Zebra mussel</name>
    <name type="synonym">Mytilus polymorpha</name>
    <dbReference type="NCBI Taxonomy" id="45954"/>
    <lineage>
        <taxon>Eukaryota</taxon>
        <taxon>Metazoa</taxon>
        <taxon>Spiralia</taxon>
        <taxon>Lophotrochozoa</taxon>
        <taxon>Mollusca</taxon>
        <taxon>Bivalvia</taxon>
        <taxon>Autobranchia</taxon>
        <taxon>Heteroconchia</taxon>
        <taxon>Euheterodonta</taxon>
        <taxon>Imparidentia</taxon>
        <taxon>Neoheterodontei</taxon>
        <taxon>Myida</taxon>
        <taxon>Dreissenoidea</taxon>
        <taxon>Dreissenidae</taxon>
        <taxon>Dreissena</taxon>
    </lineage>
</organism>
<reference evidence="1" key="1">
    <citation type="journal article" date="2019" name="bioRxiv">
        <title>The Genome of the Zebra Mussel, Dreissena polymorpha: A Resource for Invasive Species Research.</title>
        <authorList>
            <person name="McCartney M.A."/>
            <person name="Auch B."/>
            <person name="Kono T."/>
            <person name="Mallez S."/>
            <person name="Zhang Y."/>
            <person name="Obille A."/>
            <person name="Becker A."/>
            <person name="Abrahante J.E."/>
            <person name="Garbe J."/>
            <person name="Badalamenti J.P."/>
            <person name="Herman A."/>
            <person name="Mangelson H."/>
            <person name="Liachko I."/>
            <person name="Sullivan S."/>
            <person name="Sone E.D."/>
            <person name="Koren S."/>
            <person name="Silverstein K.A.T."/>
            <person name="Beckman K.B."/>
            <person name="Gohl D.M."/>
        </authorList>
    </citation>
    <scope>NUCLEOTIDE SEQUENCE</scope>
    <source>
        <strain evidence="1">Duluth1</strain>
        <tissue evidence="1">Whole animal</tissue>
    </source>
</reference>
<dbReference type="Proteomes" id="UP000828390">
    <property type="component" value="Unassembled WGS sequence"/>
</dbReference>
<evidence type="ECO:0000313" key="2">
    <source>
        <dbReference type="Proteomes" id="UP000828390"/>
    </source>
</evidence>
<name>A0A9D4G282_DREPO</name>